<dbReference type="AlphaFoldDB" id="A0A3B6N268"/>
<dbReference type="PROSITE" id="PS50863">
    <property type="entry name" value="B3"/>
    <property type="match status" value="1"/>
</dbReference>
<reference evidence="8" key="1">
    <citation type="submission" date="2018-08" db="EMBL/GenBank/DDBJ databases">
        <authorList>
            <person name="Rossello M."/>
        </authorList>
    </citation>
    <scope>NUCLEOTIDE SEQUENCE [LARGE SCALE GENOMIC DNA]</scope>
    <source>
        <strain evidence="8">cv. Chinese Spring</strain>
    </source>
</reference>
<dbReference type="Gene3D" id="2.40.330.10">
    <property type="entry name" value="DNA-binding pseudobarrel domain"/>
    <property type="match status" value="1"/>
</dbReference>
<keyword evidence="5" id="KW-0539">Nucleus</keyword>
<dbReference type="InterPro" id="IPR015300">
    <property type="entry name" value="DNA-bd_pseudobarrel_sf"/>
</dbReference>
<dbReference type="PANTHER" id="PTHR31391">
    <property type="entry name" value="B3 DOMAIN-CONTAINING PROTEIN OS11G0197600-RELATED"/>
    <property type="match status" value="1"/>
</dbReference>
<dbReference type="InterPro" id="IPR003340">
    <property type="entry name" value="B3_DNA-bd"/>
</dbReference>
<dbReference type="CDD" id="cd10017">
    <property type="entry name" value="B3_DNA"/>
    <property type="match status" value="1"/>
</dbReference>
<dbReference type="Gramene" id="TraesCS5D02G515000.1">
    <property type="protein sequence ID" value="TraesCS5D02G515000.1"/>
    <property type="gene ID" value="TraesCS5D02G515000"/>
</dbReference>
<feature type="compositionally biased region" description="Basic residues" evidence="6">
    <location>
        <begin position="44"/>
        <end position="53"/>
    </location>
</feature>
<organism evidence="8">
    <name type="scientific">Triticum aestivum</name>
    <name type="common">Wheat</name>
    <dbReference type="NCBI Taxonomy" id="4565"/>
    <lineage>
        <taxon>Eukaryota</taxon>
        <taxon>Viridiplantae</taxon>
        <taxon>Streptophyta</taxon>
        <taxon>Embryophyta</taxon>
        <taxon>Tracheophyta</taxon>
        <taxon>Spermatophyta</taxon>
        <taxon>Magnoliopsida</taxon>
        <taxon>Liliopsida</taxon>
        <taxon>Poales</taxon>
        <taxon>Poaceae</taxon>
        <taxon>BOP clade</taxon>
        <taxon>Pooideae</taxon>
        <taxon>Triticodae</taxon>
        <taxon>Triticeae</taxon>
        <taxon>Triticinae</taxon>
        <taxon>Triticum</taxon>
    </lineage>
</organism>
<comment type="subcellular location">
    <subcellularLocation>
        <location evidence="1">Nucleus</location>
    </subcellularLocation>
</comment>
<proteinExistence type="predicted"/>
<dbReference type="Gramene" id="TraesCS5D03G1124100.3">
    <property type="protein sequence ID" value="TraesCS5D03G1124100.3.CDS"/>
    <property type="gene ID" value="TraesCS5D03G1124100"/>
</dbReference>
<gene>
    <name evidence="8" type="primary">LOC123126091</name>
</gene>
<dbReference type="OrthoDB" id="635132at2759"/>
<evidence type="ECO:0000313" key="9">
    <source>
        <dbReference type="Proteomes" id="UP000019116"/>
    </source>
</evidence>
<dbReference type="Gramene" id="TraesCAD_scaffold_153761_01G000100.1">
    <property type="protein sequence ID" value="TraesCAD_scaffold_153761_01G000100.1"/>
    <property type="gene ID" value="TraesCAD_scaffold_153761_01G000100"/>
</dbReference>
<dbReference type="PANTHER" id="PTHR31391:SF99">
    <property type="entry name" value="B3 DOMAIN-CONTAINING PROTEIN OS06G0194400"/>
    <property type="match status" value="1"/>
</dbReference>
<feature type="domain" description="TF-B3" evidence="7">
    <location>
        <begin position="219"/>
        <end position="313"/>
    </location>
</feature>
<evidence type="ECO:0000256" key="2">
    <source>
        <dbReference type="ARBA" id="ARBA00023015"/>
    </source>
</evidence>
<feature type="compositionally biased region" description="Basic and acidic residues" evidence="6">
    <location>
        <begin position="54"/>
        <end position="65"/>
    </location>
</feature>
<reference evidence="8" key="2">
    <citation type="submission" date="2018-10" db="UniProtKB">
        <authorList>
            <consortium name="EnsemblPlants"/>
        </authorList>
    </citation>
    <scope>IDENTIFICATION</scope>
</reference>
<evidence type="ECO:0000256" key="5">
    <source>
        <dbReference type="ARBA" id="ARBA00023242"/>
    </source>
</evidence>
<keyword evidence="3" id="KW-0238">DNA-binding</keyword>
<name>A0A3B6N268_WHEAT</name>
<dbReference type="Proteomes" id="UP000019116">
    <property type="component" value="Chromosome 5D"/>
</dbReference>
<evidence type="ECO:0000313" key="8">
    <source>
        <dbReference type="EnsemblPlants" id="TraesCS5D02G515000.1"/>
    </source>
</evidence>
<protein>
    <recommendedName>
        <fullName evidence="7">TF-B3 domain-containing protein</fullName>
    </recommendedName>
</protein>
<dbReference type="Gramene" id="TraesROB_scaffold_057416_01G000200.1">
    <property type="protein sequence ID" value="TraesROB_scaffold_057416_01G000200.1"/>
    <property type="gene ID" value="TraesROB_scaffold_057416_01G000200"/>
</dbReference>
<accession>A0A3B6N268</accession>
<dbReference type="SMART" id="SM01019">
    <property type="entry name" value="B3"/>
    <property type="match status" value="1"/>
</dbReference>
<dbReference type="GO" id="GO:0005634">
    <property type="term" value="C:nucleus"/>
    <property type="evidence" value="ECO:0007669"/>
    <property type="project" value="UniProtKB-SubCell"/>
</dbReference>
<sequence length="340" mass="38846">MFESVATGLRAGVGDAVRRRKETNLGPRHFSPFPAQSSSPPKQSKSRKTPKKKKEGEEADKRNQEGEMAESNSYEEQRRRQIEENRRKLDELRLHHLSAAVREAAARPKPNPKPVRQFLSLLLPCLRSSISFFSRMHDWSAASVSQKPKAPPPGELRRSGRVASLPEQPNYLKGAQQRDYQGLYADVIWKGPTDEERATAAAKAEELQRQIHRIRWPAFVKPITHACASRANFMTIPKQSTEYLPAHDEPVVVVDEADDESHMMYNASRQGRHCYLSKGWREFAVDYDLENGDCLVFQLIESAKFKVRFSMPSAPWVYIFRASPDYESDETSDDSEDEQK</sequence>
<dbReference type="GO" id="GO:0003677">
    <property type="term" value="F:DNA binding"/>
    <property type="evidence" value="ECO:0007669"/>
    <property type="project" value="UniProtKB-KW"/>
</dbReference>
<keyword evidence="4" id="KW-0804">Transcription</keyword>
<keyword evidence="9" id="KW-1185">Reference proteome</keyword>
<evidence type="ECO:0000259" key="7">
    <source>
        <dbReference type="PROSITE" id="PS50863"/>
    </source>
</evidence>
<evidence type="ECO:0000256" key="3">
    <source>
        <dbReference type="ARBA" id="ARBA00023125"/>
    </source>
</evidence>
<dbReference type="Gramene" id="TraesRN5D0101162900.3">
    <property type="protein sequence ID" value="TraesRN5D0101162900.3"/>
    <property type="gene ID" value="TraesRN5D0101162900"/>
</dbReference>
<evidence type="ECO:0000256" key="6">
    <source>
        <dbReference type="SAM" id="MobiDB-lite"/>
    </source>
</evidence>
<dbReference type="EnsemblPlants" id="TraesCS5D02G515000.1">
    <property type="protein sequence ID" value="TraesCS5D02G515000.1"/>
    <property type="gene ID" value="TraesCS5D02G515000"/>
</dbReference>
<evidence type="ECO:0000256" key="4">
    <source>
        <dbReference type="ARBA" id="ARBA00023163"/>
    </source>
</evidence>
<evidence type="ECO:0000256" key="1">
    <source>
        <dbReference type="ARBA" id="ARBA00004123"/>
    </source>
</evidence>
<dbReference type="InterPro" id="IPR044837">
    <property type="entry name" value="REM16-like"/>
</dbReference>
<feature type="compositionally biased region" description="Low complexity" evidence="6">
    <location>
        <begin position="31"/>
        <end position="43"/>
    </location>
</feature>
<keyword evidence="2" id="KW-0805">Transcription regulation</keyword>
<dbReference type="SUPFAM" id="SSF101936">
    <property type="entry name" value="DNA-binding pseudobarrel domain"/>
    <property type="match status" value="1"/>
</dbReference>
<feature type="region of interest" description="Disordered" evidence="6">
    <location>
        <begin position="1"/>
        <end position="82"/>
    </location>
</feature>
<dbReference type="Gramene" id="TraesWEE_scaffold_098754_01G000100.1">
    <property type="protein sequence ID" value="TraesWEE_scaffold_098754_01G000100.1"/>
    <property type="gene ID" value="TraesWEE_scaffold_098754_01G000100"/>
</dbReference>
<dbReference type="Pfam" id="PF02362">
    <property type="entry name" value="B3"/>
    <property type="match status" value="1"/>
</dbReference>